<evidence type="ECO:0000313" key="3">
    <source>
        <dbReference type="Proteomes" id="UP000193920"/>
    </source>
</evidence>
<feature type="chain" id="PRO_5012892268" description="LysM domain-containing protein" evidence="1">
    <location>
        <begin position="19"/>
        <end position="364"/>
    </location>
</feature>
<evidence type="ECO:0008006" key="4">
    <source>
        <dbReference type="Google" id="ProtNLM"/>
    </source>
</evidence>
<dbReference type="InterPro" id="IPR036444">
    <property type="entry name" value="PLipase_A2_dom_sf"/>
</dbReference>
<dbReference type="GO" id="GO:0004623">
    <property type="term" value="F:phospholipase A2 activity"/>
    <property type="evidence" value="ECO:0007669"/>
    <property type="project" value="InterPro"/>
</dbReference>
<dbReference type="GO" id="GO:0050482">
    <property type="term" value="P:arachidonate secretion"/>
    <property type="evidence" value="ECO:0007669"/>
    <property type="project" value="InterPro"/>
</dbReference>
<feature type="signal peptide" evidence="1">
    <location>
        <begin position="1"/>
        <end position="18"/>
    </location>
</feature>
<keyword evidence="3" id="KW-1185">Reference proteome</keyword>
<dbReference type="GO" id="GO:0006644">
    <property type="term" value="P:phospholipid metabolic process"/>
    <property type="evidence" value="ECO:0007669"/>
    <property type="project" value="InterPro"/>
</dbReference>
<dbReference type="EMBL" id="MCOG01000214">
    <property type="protein sequence ID" value="ORY25230.1"/>
    <property type="molecule type" value="Genomic_DNA"/>
</dbReference>
<dbReference type="OrthoDB" id="4577690at2759"/>
<comment type="caution">
    <text evidence="2">The sequence shown here is derived from an EMBL/GenBank/DDBJ whole genome shotgun (WGS) entry which is preliminary data.</text>
</comment>
<proteinExistence type="predicted"/>
<evidence type="ECO:0000256" key="1">
    <source>
        <dbReference type="SAM" id="SignalP"/>
    </source>
</evidence>
<reference evidence="2 3" key="1">
    <citation type="submission" date="2016-08" db="EMBL/GenBank/DDBJ databases">
        <title>A Parts List for Fungal Cellulosomes Revealed by Comparative Genomics.</title>
        <authorList>
            <consortium name="DOE Joint Genome Institute"/>
            <person name="Haitjema C.H."/>
            <person name="Gilmore S.P."/>
            <person name="Henske J.K."/>
            <person name="Solomon K.V."/>
            <person name="De Groot R."/>
            <person name="Kuo A."/>
            <person name="Mondo S.J."/>
            <person name="Salamov A.A."/>
            <person name="Labutti K."/>
            <person name="Zhao Z."/>
            <person name="Chiniquy J."/>
            <person name="Barry K."/>
            <person name="Brewer H.M."/>
            <person name="Purvine S.O."/>
            <person name="Wright A.T."/>
            <person name="Boxma B."/>
            <person name="Van Alen T."/>
            <person name="Hackstein J.H."/>
            <person name="Baker S.E."/>
            <person name="Grigoriev I.V."/>
            <person name="O'Malley M.A."/>
        </authorList>
    </citation>
    <scope>NUCLEOTIDE SEQUENCE [LARGE SCALE GENOMIC DNA]</scope>
    <source>
        <strain evidence="2 3">G1</strain>
    </source>
</reference>
<dbReference type="AlphaFoldDB" id="A0A1Y2ASF4"/>
<name>A0A1Y2ASF4_9FUNG</name>
<gene>
    <name evidence="2" type="ORF">LY90DRAFT_706378</name>
</gene>
<dbReference type="Proteomes" id="UP000193920">
    <property type="component" value="Unassembled WGS sequence"/>
</dbReference>
<dbReference type="SUPFAM" id="SSF48619">
    <property type="entry name" value="Phospholipase A2, PLA2"/>
    <property type="match status" value="1"/>
</dbReference>
<protein>
    <recommendedName>
        <fullName evidence="4">LysM domain-containing protein</fullName>
    </recommendedName>
</protein>
<accession>A0A1Y2ASF4</accession>
<dbReference type="STRING" id="1754190.A0A1Y2ASF4"/>
<keyword evidence="1" id="KW-0732">Signal</keyword>
<sequence>MKFNTFLVVVSLIGLTFESPINTCKKSLKIKNSTTLLDIAIKEKIPFEKIKSLNSNLNLNKTLKKGFNVCVEGDIDVNEIESTSIDEVVSINKIPTDQQIKLYRKILKKNLSKKNIDKLKKTEKAIDNFLSKAFEYNENTFNLETCERQCTDLKAYVTKVDKSSSEIYSLKLINKFRKSAKLSPYDVHTSFYNPCLNASSTCVDPTVLGNVSFLGITMKKYKKDSSEQNAVAIINGCSIPKALNKVVSIIAKGAYDFEPYYTPACNAHDTCYSCGSSKTTCDDKFYDNMLAICDKIDAIYDSSSMTKACEQHAYWYHWGVKYFSKSFYTNAHDFVKENKNTCDYCARASDVIYTMFVTNENTIY</sequence>
<dbReference type="Gene3D" id="1.20.90.10">
    <property type="entry name" value="Phospholipase A2 domain"/>
    <property type="match status" value="1"/>
</dbReference>
<organism evidence="2 3">
    <name type="scientific">Neocallimastix californiae</name>
    <dbReference type="NCBI Taxonomy" id="1754190"/>
    <lineage>
        <taxon>Eukaryota</taxon>
        <taxon>Fungi</taxon>
        <taxon>Fungi incertae sedis</taxon>
        <taxon>Chytridiomycota</taxon>
        <taxon>Chytridiomycota incertae sedis</taxon>
        <taxon>Neocallimastigomycetes</taxon>
        <taxon>Neocallimastigales</taxon>
        <taxon>Neocallimastigaceae</taxon>
        <taxon>Neocallimastix</taxon>
    </lineage>
</organism>
<evidence type="ECO:0000313" key="2">
    <source>
        <dbReference type="EMBL" id="ORY25230.1"/>
    </source>
</evidence>